<gene>
    <name evidence="1" type="ORF">SAMN02745775_10976</name>
</gene>
<proteinExistence type="predicted"/>
<dbReference type="AlphaFoldDB" id="A0A1I4D5M9"/>
<organism evidence="1 2">
    <name type="scientific">Falsiroseomonas stagni DSM 19981</name>
    <dbReference type="NCBI Taxonomy" id="1123062"/>
    <lineage>
        <taxon>Bacteria</taxon>
        <taxon>Pseudomonadati</taxon>
        <taxon>Pseudomonadota</taxon>
        <taxon>Alphaproteobacteria</taxon>
        <taxon>Acetobacterales</taxon>
        <taxon>Roseomonadaceae</taxon>
        <taxon>Falsiroseomonas</taxon>
    </lineage>
</organism>
<dbReference type="RefSeq" id="WP_092961769.1">
    <property type="nucleotide sequence ID" value="NZ_FOSQ01000009.1"/>
</dbReference>
<dbReference type="STRING" id="1123062.SAMN02745775_10976"/>
<name>A0A1I4D5M9_9PROT</name>
<dbReference type="EMBL" id="FOSQ01000009">
    <property type="protein sequence ID" value="SFK87301.1"/>
    <property type="molecule type" value="Genomic_DNA"/>
</dbReference>
<reference evidence="1 2" key="1">
    <citation type="submission" date="2016-10" db="EMBL/GenBank/DDBJ databases">
        <authorList>
            <person name="de Groot N.N."/>
        </authorList>
    </citation>
    <scope>NUCLEOTIDE SEQUENCE [LARGE SCALE GENOMIC DNA]</scope>
    <source>
        <strain evidence="1 2">DSM 19981</strain>
    </source>
</reference>
<evidence type="ECO:0000313" key="1">
    <source>
        <dbReference type="EMBL" id="SFK87301.1"/>
    </source>
</evidence>
<dbReference type="OrthoDB" id="7272583at2"/>
<keyword evidence="2" id="KW-1185">Reference proteome</keyword>
<accession>A0A1I4D5M9</accession>
<sequence>MRTIKGHGDTETYLFEPGDLVRLLKAETGPLASGKPGDWGVVMRVHPCGSLDLKLAGYSRPKDAGMARAMAIPRGHVEPCDRQGLPLRRGFSAVWDTRAPR</sequence>
<protein>
    <submittedName>
        <fullName evidence="1">Uncharacterized protein</fullName>
    </submittedName>
</protein>
<dbReference type="Proteomes" id="UP000199473">
    <property type="component" value="Unassembled WGS sequence"/>
</dbReference>
<evidence type="ECO:0000313" key="2">
    <source>
        <dbReference type="Proteomes" id="UP000199473"/>
    </source>
</evidence>